<name>A0A0R1QL70_9LACO</name>
<dbReference type="EMBL" id="AZEU01000129">
    <property type="protein sequence ID" value="KRL45340.1"/>
    <property type="molecule type" value="Genomic_DNA"/>
</dbReference>
<evidence type="ECO:0000256" key="7">
    <source>
        <dbReference type="RuleBase" id="RU361187"/>
    </source>
</evidence>
<dbReference type="InterPro" id="IPR052176">
    <property type="entry name" value="Glycosyl_Hydrlase_43_Enz"/>
</dbReference>
<proteinExistence type="inferred from homology"/>
<dbReference type="AlphaFoldDB" id="A0A0R1QL70"/>
<evidence type="ECO:0000256" key="3">
    <source>
        <dbReference type="ARBA" id="ARBA00022801"/>
    </source>
</evidence>
<keyword evidence="3 7" id="KW-0378">Hydrolase</keyword>
<dbReference type="Proteomes" id="UP000051790">
    <property type="component" value="Unassembled WGS sequence"/>
</dbReference>
<dbReference type="InterPro" id="IPR006710">
    <property type="entry name" value="Glyco_hydro_43"/>
</dbReference>
<comment type="similarity">
    <text evidence="1 7">Belongs to the glycosyl hydrolase 43 family.</text>
</comment>
<evidence type="ECO:0000256" key="5">
    <source>
        <dbReference type="ARBA" id="ARBA00023295"/>
    </source>
</evidence>
<gene>
    <name evidence="8" type="ORF">FD01_GL000720</name>
</gene>
<keyword evidence="4" id="KW-0119">Carbohydrate metabolism</keyword>
<dbReference type="SUPFAM" id="SSF75005">
    <property type="entry name" value="Arabinanase/levansucrase/invertase"/>
    <property type="match status" value="1"/>
</dbReference>
<dbReference type="PANTHER" id="PTHR43772">
    <property type="entry name" value="ENDO-1,4-BETA-XYLANASE"/>
    <property type="match status" value="1"/>
</dbReference>
<dbReference type="InterPro" id="IPR023296">
    <property type="entry name" value="Glyco_hydro_beta-prop_sf"/>
</dbReference>
<evidence type="ECO:0000256" key="2">
    <source>
        <dbReference type="ARBA" id="ARBA00022651"/>
    </source>
</evidence>
<keyword evidence="5 7" id="KW-0326">Glycosidase</keyword>
<comment type="caution">
    <text evidence="8">The sequence shown here is derived from an EMBL/GenBank/DDBJ whole genome shotgun (WGS) entry which is preliminary data.</text>
</comment>
<dbReference type="PANTHER" id="PTHR43772:SF2">
    <property type="entry name" value="PUTATIVE (AFU_ORTHOLOGUE AFUA_2G04480)-RELATED"/>
    <property type="match status" value="1"/>
</dbReference>
<protein>
    <submittedName>
        <fullName evidence="8">Uncharacterized protein</fullName>
    </submittedName>
</protein>
<sequence length="414" mass="47192">MTFENTHNPILPLDIHIPDSEARVMPDGKLYIYGSFDEREDVFCSDKYHVASTADMQHWQIHPEAFNGHQVPWFDDPNAPHYPGIDWQHPTPFVQKMLQQDAKDGKDMKQAFELHASEQKPPLLFAPDCIYHDGRYYLYFDMSDDTEGVAIGEHPEGPFSAPRQLPIGGIDPSVFVDDDGRRYLYWGQLFSHGVELDSDMHSLNRDRIVDNLVTEQEHYFHEGSSMRKIGDTYYYVYANMQRGKPTALGYSTSKNPLGPFTYRGIIIDNAFCDPQSWNNHGSIEQFHGQWYIFYHRSSRGSQKHRRLCIEPISIDDDGNIKEVPMTSQGPGAPFGPNEPLMGYQACEVHGSLFIDVGSQFGEQLTNIENGDRAVFRYIESSQPWQAIDVQSTGSAVLQIMLCRAARYSGGQYSK</sequence>
<keyword evidence="2" id="KW-0624">Polysaccharide degradation</keyword>
<organism evidence="8 9">
    <name type="scientific">Lacticaseibacillus manihotivorans DSM 13343 = JCM 12514</name>
    <dbReference type="NCBI Taxonomy" id="1423769"/>
    <lineage>
        <taxon>Bacteria</taxon>
        <taxon>Bacillati</taxon>
        <taxon>Bacillota</taxon>
        <taxon>Bacilli</taxon>
        <taxon>Lactobacillales</taxon>
        <taxon>Lactobacillaceae</taxon>
        <taxon>Lacticaseibacillus</taxon>
    </lineage>
</organism>
<dbReference type="GO" id="GO:0004553">
    <property type="term" value="F:hydrolase activity, hydrolyzing O-glycosyl compounds"/>
    <property type="evidence" value="ECO:0007669"/>
    <property type="project" value="InterPro"/>
</dbReference>
<dbReference type="Pfam" id="PF04616">
    <property type="entry name" value="Glyco_hydro_43"/>
    <property type="match status" value="1"/>
</dbReference>
<evidence type="ECO:0000313" key="9">
    <source>
        <dbReference type="Proteomes" id="UP000051790"/>
    </source>
</evidence>
<keyword evidence="9" id="KW-1185">Reference proteome</keyword>
<dbReference type="CDD" id="cd18620">
    <property type="entry name" value="GH43_XylA-like"/>
    <property type="match status" value="1"/>
</dbReference>
<keyword evidence="2" id="KW-0858">Xylan degradation</keyword>
<dbReference type="PATRIC" id="fig|1423769.4.peg.768"/>
<evidence type="ECO:0000256" key="4">
    <source>
        <dbReference type="ARBA" id="ARBA00023277"/>
    </source>
</evidence>
<evidence type="ECO:0000313" key="8">
    <source>
        <dbReference type="EMBL" id="KRL45340.1"/>
    </source>
</evidence>
<accession>A0A0R1QL70</accession>
<feature type="site" description="Important for catalytic activity, responsible for pKa modulation of the active site Glu and correct orientation of both the proton donor and substrate" evidence="6">
    <location>
        <position position="171"/>
    </location>
</feature>
<reference evidence="8 9" key="1">
    <citation type="journal article" date="2015" name="Genome Announc.">
        <title>Expanding the biotechnology potential of lactobacilli through comparative genomics of 213 strains and associated genera.</title>
        <authorList>
            <person name="Sun Z."/>
            <person name="Harris H.M."/>
            <person name="McCann A."/>
            <person name="Guo C."/>
            <person name="Argimon S."/>
            <person name="Zhang W."/>
            <person name="Yang X."/>
            <person name="Jeffery I.B."/>
            <person name="Cooney J.C."/>
            <person name="Kagawa T.F."/>
            <person name="Liu W."/>
            <person name="Song Y."/>
            <person name="Salvetti E."/>
            <person name="Wrobel A."/>
            <person name="Rasinkangas P."/>
            <person name="Parkhill J."/>
            <person name="Rea M.C."/>
            <person name="O'Sullivan O."/>
            <person name="Ritari J."/>
            <person name="Douillard F.P."/>
            <person name="Paul Ross R."/>
            <person name="Yang R."/>
            <person name="Briner A.E."/>
            <person name="Felis G.E."/>
            <person name="de Vos W.M."/>
            <person name="Barrangou R."/>
            <person name="Klaenhammer T.R."/>
            <person name="Caufield P.W."/>
            <person name="Cui Y."/>
            <person name="Zhang H."/>
            <person name="O'Toole P.W."/>
        </authorList>
    </citation>
    <scope>NUCLEOTIDE SEQUENCE [LARGE SCALE GENOMIC DNA]</scope>
    <source>
        <strain evidence="8 9">DSM 13343</strain>
    </source>
</reference>
<dbReference type="RefSeq" id="WP_056963410.1">
    <property type="nucleotide sequence ID" value="NZ_AZEU01000129.1"/>
</dbReference>
<dbReference type="Gene3D" id="2.115.10.20">
    <property type="entry name" value="Glycosyl hydrolase domain, family 43"/>
    <property type="match status" value="1"/>
</dbReference>
<evidence type="ECO:0000256" key="6">
    <source>
        <dbReference type="PIRSR" id="PIRSR606710-2"/>
    </source>
</evidence>
<dbReference type="GO" id="GO:0045493">
    <property type="term" value="P:xylan catabolic process"/>
    <property type="evidence" value="ECO:0007669"/>
    <property type="project" value="UniProtKB-KW"/>
</dbReference>
<evidence type="ECO:0000256" key="1">
    <source>
        <dbReference type="ARBA" id="ARBA00009865"/>
    </source>
</evidence>